<feature type="non-terminal residue" evidence="2">
    <location>
        <position position="86"/>
    </location>
</feature>
<evidence type="ECO:0000256" key="1">
    <source>
        <dbReference type="SAM" id="MobiDB-lite"/>
    </source>
</evidence>
<protein>
    <submittedName>
        <fullName evidence="2">Uncharacterized protein</fullName>
    </submittedName>
</protein>
<dbReference type="EMBL" id="BKCJ011846667">
    <property type="protein sequence ID" value="GFD57934.1"/>
    <property type="molecule type" value="Genomic_DNA"/>
</dbReference>
<dbReference type="AlphaFoldDB" id="A0A699XN85"/>
<feature type="non-terminal residue" evidence="2">
    <location>
        <position position="1"/>
    </location>
</feature>
<comment type="caution">
    <text evidence="2">The sequence shown here is derived from an EMBL/GenBank/DDBJ whole genome shotgun (WGS) entry which is preliminary data.</text>
</comment>
<name>A0A699XN85_TANCI</name>
<gene>
    <name evidence="2" type="ORF">Tci_929903</name>
</gene>
<organism evidence="2">
    <name type="scientific">Tanacetum cinerariifolium</name>
    <name type="common">Dalmatian daisy</name>
    <name type="synonym">Chrysanthemum cinerariifolium</name>
    <dbReference type="NCBI Taxonomy" id="118510"/>
    <lineage>
        <taxon>Eukaryota</taxon>
        <taxon>Viridiplantae</taxon>
        <taxon>Streptophyta</taxon>
        <taxon>Embryophyta</taxon>
        <taxon>Tracheophyta</taxon>
        <taxon>Spermatophyta</taxon>
        <taxon>Magnoliopsida</taxon>
        <taxon>eudicotyledons</taxon>
        <taxon>Gunneridae</taxon>
        <taxon>Pentapetalae</taxon>
        <taxon>asterids</taxon>
        <taxon>campanulids</taxon>
        <taxon>Asterales</taxon>
        <taxon>Asteraceae</taxon>
        <taxon>Asteroideae</taxon>
        <taxon>Anthemideae</taxon>
        <taxon>Anthemidinae</taxon>
        <taxon>Tanacetum</taxon>
    </lineage>
</organism>
<feature type="region of interest" description="Disordered" evidence="1">
    <location>
        <begin position="1"/>
        <end position="86"/>
    </location>
</feature>
<reference evidence="2" key="1">
    <citation type="journal article" date="2019" name="Sci. Rep.">
        <title>Draft genome of Tanacetum cinerariifolium, the natural source of mosquito coil.</title>
        <authorList>
            <person name="Yamashiro T."/>
            <person name="Shiraishi A."/>
            <person name="Satake H."/>
            <person name="Nakayama K."/>
        </authorList>
    </citation>
    <scope>NUCLEOTIDE SEQUENCE</scope>
</reference>
<evidence type="ECO:0000313" key="2">
    <source>
        <dbReference type="EMBL" id="GFD57934.1"/>
    </source>
</evidence>
<sequence length="86" mass="9208">KRSRQETHISQQSGSGTGEGRGSKKPGPHVPSDDASEEQLSKTSSDEKEVGHEEEGKSNDDSDNGSDKDSEETFKSRAGKDGDDDD</sequence>
<proteinExistence type="predicted"/>
<accession>A0A699XN85</accession>
<feature type="compositionally biased region" description="Basic and acidic residues" evidence="1">
    <location>
        <begin position="44"/>
        <end position="86"/>
    </location>
</feature>